<evidence type="ECO:0000313" key="2">
    <source>
        <dbReference type="EMBL" id="KAK99629.1"/>
    </source>
</evidence>
<dbReference type="InterPro" id="IPR052339">
    <property type="entry name" value="Fe-S_Maturation_MIP18"/>
</dbReference>
<comment type="caution">
    <text evidence="2">The sequence shown here is derived from an EMBL/GenBank/DDBJ whole genome shotgun (WGS) entry which is preliminary data.</text>
</comment>
<protein>
    <submittedName>
        <fullName evidence="2">PF01883 domain protein</fullName>
    </submittedName>
</protein>
<dbReference type="Proteomes" id="UP000026682">
    <property type="component" value="Unassembled WGS sequence"/>
</dbReference>
<evidence type="ECO:0000313" key="3">
    <source>
        <dbReference type="Proteomes" id="UP000026682"/>
    </source>
</evidence>
<dbReference type="SUPFAM" id="SSF117916">
    <property type="entry name" value="Fe-S cluster assembly (FSCA) domain-like"/>
    <property type="match status" value="1"/>
</dbReference>
<dbReference type="AlphaFoldDB" id="A0A158M9H1"/>
<dbReference type="PANTHER" id="PTHR42831">
    <property type="entry name" value="FE-S PROTEIN MATURATION AUXILIARY FACTOR YITW"/>
    <property type="match status" value="1"/>
</dbReference>
<reference evidence="2 3" key="1">
    <citation type="submission" date="2014-03" db="EMBL/GenBank/DDBJ databases">
        <title>Genome sequence of Bordetella holmseii.</title>
        <authorList>
            <person name="Harvill E."/>
            <person name="Goodfield L.L."/>
            <person name="Ivanov Y."/>
            <person name="Meyer J.A."/>
            <person name="Newth C."/>
            <person name="Cassiday P."/>
            <person name="Tondella M.L."/>
            <person name="Liao P."/>
            <person name="Zimmerman J."/>
            <person name="Meert K."/>
            <person name="Wessel D."/>
            <person name="Berger J."/>
            <person name="Dean J.M."/>
            <person name="Holubkov R."/>
            <person name="Burr J."/>
            <person name="Liu T."/>
            <person name="Brinkac L.M."/>
            <person name="Sanka R."/>
            <person name="Kim M."/>
            <person name="Losada L."/>
        </authorList>
    </citation>
    <scope>NUCLEOTIDE SEQUENCE [LARGE SCALE GENOMIC DNA]</scope>
    <source>
        <strain evidence="2 3">CDC-H585-BH</strain>
    </source>
</reference>
<dbReference type="Gene3D" id="3.30.300.130">
    <property type="entry name" value="Fe-S cluster assembly (FSCA)"/>
    <property type="match status" value="1"/>
</dbReference>
<sequence>MGQGVLDGAPSWTPAPETEAETTIRQALQAVLDPDLGVNIVDMGFVRQVRLRDDGVAKITMTLTSPACPLAKVMTDQMRTTLAAQDTDFEVEWVWQPSWRPADITASGREQLAAIGFNKF</sequence>
<name>A0A158M9H1_9BORD</name>
<accession>A0A158M9H1</accession>
<proteinExistence type="predicted"/>
<dbReference type="Pfam" id="PF01883">
    <property type="entry name" value="FeS_assembly_P"/>
    <property type="match status" value="1"/>
</dbReference>
<dbReference type="InterPro" id="IPR002744">
    <property type="entry name" value="MIP18-like"/>
</dbReference>
<evidence type="ECO:0000259" key="1">
    <source>
        <dbReference type="Pfam" id="PF01883"/>
    </source>
</evidence>
<dbReference type="EMBL" id="JFZZ01000009">
    <property type="protein sequence ID" value="KAK99629.1"/>
    <property type="molecule type" value="Genomic_DNA"/>
</dbReference>
<dbReference type="STRING" id="35814.BBB42_00650"/>
<organism evidence="2 3">
    <name type="scientific">Bordetella holmesii CDC-H585-BH</name>
    <dbReference type="NCBI Taxonomy" id="1331206"/>
    <lineage>
        <taxon>Bacteria</taxon>
        <taxon>Pseudomonadati</taxon>
        <taxon>Pseudomonadota</taxon>
        <taxon>Betaproteobacteria</taxon>
        <taxon>Burkholderiales</taxon>
        <taxon>Alcaligenaceae</taxon>
        <taxon>Bordetella</taxon>
    </lineage>
</organism>
<feature type="domain" description="MIP18 family-like" evidence="1">
    <location>
        <begin position="22"/>
        <end position="92"/>
    </location>
</feature>
<dbReference type="PATRIC" id="fig|1331206.3.peg.205"/>
<dbReference type="InterPro" id="IPR034904">
    <property type="entry name" value="FSCA_dom_sf"/>
</dbReference>
<dbReference type="PANTHER" id="PTHR42831:SF1">
    <property type="entry name" value="FE-S PROTEIN MATURATION AUXILIARY FACTOR YITW"/>
    <property type="match status" value="1"/>
</dbReference>
<gene>
    <name evidence="2" type="ORF">L497_3187</name>
</gene>